<feature type="region of interest" description="Disordered" evidence="1">
    <location>
        <begin position="276"/>
        <end position="297"/>
    </location>
</feature>
<dbReference type="Proteomes" id="UP000077266">
    <property type="component" value="Unassembled WGS sequence"/>
</dbReference>
<feature type="region of interest" description="Disordered" evidence="1">
    <location>
        <begin position="473"/>
        <end position="531"/>
    </location>
</feature>
<protein>
    <submittedName>
        <fullName evidence="2">Uncharacterized protein</fullName>
    </submittedName>
</protein>
<reference evidence="2 3" key="1">
    <citation type="journal article" date="2016" name="Mol. Biol. Evol.">
        <title>Comparative Genomics of Early-Diverging Mushroom-Forming Fungi Provides Insights into the Origins of Lignocellulose Decay Capabilities.</title>
        <authorList>
            <person name="Nagy L.G."/>
            <person name="Riley R."/>
            <person name="Tritt A."/>
            <person name="Adam C."/>
            <person name="Daum C."/>
            <person name="Floudas D."/>
            <person name="Sun H."/>
            <person name="Yadav J.S."/>
            <person name="Pangilinan J."/>
            <person name="Larsson K.H."/>
            <person name="Matsuura K."/>
            <person name="Barry K."/>
            <person name="Labutti K."/>
            <person name="Kuo R."/>
            <person name="Ohm R.A."/>
            <person name="Bhattacharya S.S."/>
            <person name="Shirouzu T."/>
            <person name="Yoshinaga Y."/>
            <person name="Martin F.M."/>
            <person name="Grigoriev I.V."/>
            <person name="Hibbett D.S."/>
        </authorList>
    </citation>
    <scope>NUCLEOTIDE SEQUENCE [LARGE SCALE GENOMIC DNA]</scope>
    <source>
        <strain evidence="2 3">HHB12029</strain>
    </source>
</reference>
<sequence length="747" mass="80451">MYNNTKNVFKPCGYLLLFHSSPTPKPTFMHTTTSNSTCQYATLSRTHSSFRAGHIRRLAYLKQRVQAVSRGRVARAGRFKSGIRVFSHPGNVSAPSTDLIHPSASPSVAGVLNAAKHVSARQISLASVHRGHRRRDSTVVQDLAVDEHEVILERISVRSSPAPPEDPDRSWRHDSVRARCSSRSVAKGLQFVQNLVVQTETDTDLELDTDVQVGVVRSSRSSVEPSGRLCTASPGTEYVAVVETADSHSVQTLLVQTETDTDQTSGRRAVNQDDADIPASVLTSSSKPTATSISSSTQTRKLAQCRNFVARDKWASGTGYQTLLVQTETDSDLELDTDAQAGVILVVQTDTDTDLELDTDVQVGVVRSSRSSVEPSGRLCTASPGTETSSSRPKPTSTQTQTSGRRAVDLADVDIHAISRLVRLEPTAYDEFQNHVVPTSISTSISSSTHTCKLALFGDLATSRVLRAPTAYGTEYGTETDPQAGVVRSSRSSVEPSGRLGAASPGTETSSSRPKPTSPQTQTSGRTAVDQDDADIHASALLTACDTDLELDTDVQAGLVSRQVAVCAPRASAAYWTGYGNLLVQTETDTDLVRRVQAGAKNGRLAVPSSRPKTEPSAHGSRVDDRELIDRLESCRMSGESYRARNEVSARGLQRALGRCAPSSRPADGASDVRVDKAGACGSESLRRQNQRVTGDGIRRDEATSKPSAGSTQTALREVMNVRRADWILYQCKAQVGAKERNRVHSK</sequence>
<feature type="compositionally biased region" description="Polar residues" evidence="1">
    <location>
        <begin position="383"/>
        <end position="404"/>
    </location>
</feature>
<keyword evidence="3" id="KW-1185">Reference proteome</keyword>
<feature type="compositionally biased region" description="Low complexity" evidence="1">
    <location>
        <begin position="283"/>
        <end position="297"/>
    </location>
</feature>
<name>A0A165I1N3_EXIGL</name>
<proteinExistence type="predicted"/>
<dbReference type="AlphaFoldDB" id="A0A165I1N3"/>
<evidence type="ECO:0000313" key="2">
    <source>
        <dbReference type="EMBL" id="KZV92773.1"/>
    </source>
</evidence>
<evidence type="ECO:0000256" key="1">
    <source>
        <dbReference type="SAM" id="MobiDB-lite"/>
    </source>
</evidence>
<dbReference type="EMBL" id="KV426002">
    <property type="protein sequence ID" value="KZV92773.1"/>
    <property type="molecule type" value="Genomic_DNA"/>
</dbReference>
<feature type="compositionally biased region" description="Low complexity" evidence="1">
    <location>
        <begin position="368"/>
        <end position="378"/>
    </location>
</feature>
<feature type="region of interest" description="Disordered" evidence="1">
    <location>
        <begin position="368"/>
        <end position="407"/>
    </location>
</feature>
<feature type="compositionally biased region" description="Polar residues" evidence="1">
    <location>
        <begin position="705"/>
        <end position="714"/>
    </location>
</feature>
<feature type="region of interest" description="Disordered" evidence="1">
    <location>
        <begin position="601"/>
        <end position="626"/>
    </location>
</feature>
<feature type="compositionally biased region" description="Basic and acidic residues" evidence="1">
    <location>
        <begin position="612"/>
        <end position="626"/>
    </location>
</feature>
<organism evidence="2 3">
    <name type="scientific">Exidia glandulosa HHB12029</name>
    <dbReference type="NCBI Taxonomy" id="1314781"/>
    <lineage>
        <taxon>Eukaryota</taxon>
        <taxon>Fungi</taxon>
        <taxon>Dikarya</taxon>
        <taxon>Basidiomycota</taxon>
        <taxon>Agaricomycotina</taxon>
        <taxon>Agaricomycetes</taxon>
        <taxon>Auriculariales</taxon>
        <taxon>Exidiaceae</taxon>
        <taxon>Exidia</taxon>
    </lineage>
</organism>
<dbReference type="InParanoid" id="A0A165I1N3"/>
<gene>
    <name evidence="2" type="ORF">EXIGLDRAFT_692412</name>
</gene>
<accession>A0A165I1N3</accession>
<feature type="compositionally biased region" description="Polar residues" evidence="1">
    <location>
        <begin position="506"/>
        <end position="526"/>
    </location>
</feature>
<feature type="region of interest" description="Disordered" evidence="1">
    <location>
        <begin position="682"/>
        <end position="714"/>
    </location>
</feature>
<evidence type="ECO:0000313" key="3">
    <source>
        <dbReference type="Proteomes" id="UP000077266"/>
    </source>
</evidence>